<feature type="signal peptide" evidence="1">
    <location>
        <begin position="1"/>
        <end position="18"/>
    </location>
</feature>
<evidence type="ECO:0000313" key="2">
    <source>
        <dbReference type="EMBL" id="KAK0754963.1"/>
    </source>
</evidence>
<comment type="caution">
    <text evidence="2">The sequence shown here is derived from an EMBL/GenBank/DDBJ whole genome shotgun (WGS) entry which is preliminary data.</text>
</comment>
<accession>A0AA40KDA2</accession>
<gene>
    <name evidence="2" type="ORF">B0T18DRAFT_425260</name>
</gene>
<evidence type="ECO:0000313" key="3">
    <source>
        <dbReference type="Proteomes" id="UP001172155"/>
    </source>
</evidence>
<keyword evidence="1" id="KW-0732">Signal</keyword>
<reference evidence="2" key="1">
    <citation type="submission" date="2023-06" db="EMBL/GenBank/DDBJ databases">
        <title>Genome-scale phylogeny and comparative genomics of the fungal order Sordariales.</title>
        <authorList>
            <consortium name="Lawrence Berkeley National Laboratory"/>
            <person name="Hensen N."/>
            <person name="Bonometti L."/>
            <person name="Westerberg I."/>
            <person name="Brannstrom I.O."/>
            <person name="Guillou S."/>
            <person name="Cros-Aarteil S."/>
            <person name="Calhoun S."/>
            <person name="Haridas S."/>
            <person name="Kuo A."/>
            <person name="Mondo S."/>
            <person name="Pangilinan J."/>
            <person name="Riley R."/>
            <person name="LaButti K."/>
            <person name="Andreopoulos B."/>
            <person name="Lipzen A."/>
            <person name="Chen C."/>
            <person name="Yanf M."/>
            <person name="Daum C."/>
            <person name="Ng V."/>
            <person name="Clum A."/>
            <person name="Steindorff A."/>
            <person name="Ohm R."/>
            <person name="Martin F."/>
            <person name="Silar P."/>
            <person name="Natvig D."/>
            <person name="Lalanne C."/>
            <person name="Gautier V."/>
            <person name="Ament-velasquez S.L."/>
            <person name="Kruys A."/>
            <person name="Hutchinson M.I."/>
            <person name="Powell A.J."/>
            <person name="Barry K."/>
            <person name="Miller A.N."/>
            <person name="Grigoriev I.V."/>
            <person name="Debuchy R."/>
            <person name="Gladieux P."/>
            <person name="Thoren M.H."/>
            <person name="Johannesson H."/>
        </authorList>
    </citation>
    <scope>NUCLEOTIDE SEQUENCE</scope>
    <source>
        <strain evidence="2">SMH3187-1</strain>
    </source>
</reference>
<dbReference type="Proteomes" id="UP001172155">
    <property type="component" value="Unassembled WGS sequence"/>
</dbReference>
<organism evidence="2 3">
    <name type="scientific">Schizothecium vesticola</name>
    <dbReference type="NCBI Taxonomy" id="314040"/>
    <lineage>
        <taxon>Eukaryota</taxon>
        <taxon>Fungi</taxon>
        <taxon>Dikarya</taxon>
        <taxon>Ascomycota</taxon>
        <taxon>Pezizomycotina</taxon>
        <taxon>Sordariomycetes</taxon>
        <taxon>Sordariomycetidae</taxon>
        <taxon>Sordariales</taxon>
        <taxon>Schizotheciaceae</taxon>
        <taxon>Schizothecium</taxon>
    </lineage>
</organism>
<feature type="chain" id="PRO_5041348654" evidence="1">
    <location>
        <begin position="19"/>
        <end position="319"/>
    </location>
</feature>
<dbReference type="EMBL" id="JAUKUD010000001">
    <property type="protein sequence ID" value="KAK0754963.1"/>
    <property type="molecule type" value="Genomic_DNA"/>
</dbReference>
<proteinExistence type="predicted"/>
<evidence type="ECO:0000256" key="1">
    <source>
        <dbReference type="SAM" id="SignalP"/>
    </source>
</evidence>
<dbReference type="AlphaFoldDB" id="A0AA40KDA2"/>
<name>A0AA40KDA2_9PEZI</name>
<protein>
    <submittedName>
        <fullName evidence="2">Uncharacterized protein</fullName>
    </submittedName>
</protein>
<keyword evidence="3" id="KW-1185">Reference proteome</keyword>
<sequence length="319" mass="35142">MILRLLPLLCLLLPSALADVSQRPNLGNWGVQNLEYPCWDPDRECYLYFDLVQDTASEPQKCTAALKYPKEEDWGAACSERHYMQAVWTQIPTYNLGSLLVLVVFDTKLAAFATFNIYPKMLDFGRNAADQFQAAHYIDPDDGPTAGTTPTTADPTTVEVVTSTSTVTMGAMRVEKHRAKVNPRAAQITAGPAGFLPNALFRRDDTGNNPIWQILRLHRLYKSDEKAMYLSFTINSQSGPLANCAMRIADTDGTGSWFGKGCDAFTISWGYNRDTDGAVMTVCNAKTGQDAFFGFDNVNNPGVVYADSKWEPAGKSGCK</sequence>